<dbReference type="InterPro" id="IPR046346">
    <property type="entry name" value="Aminoacid_DH-like_N_sf"/>
</dbReference>
<dbReference type="RefSeq" id="WP_301569962.1">
    <property type="nucleotide sequence ID" value="NZ_JAPWIE010000002.1"/>
</dbReference>
<evidence type="ECO:0000313" key="6">
    <source>
        <dbReference type="EMBL" id="MCZ4549420.1"/>
    </source>
</evidence>
<dbReference type="Pfam" id="PF00208">
    <property type="entry name" value="ELFV_dehydrog"/>
    <property type="match status" value="1"/>
</dbReference>
<evidence type="ECO:0000313" key="7">
    <source>
        <dbReference type="Proteomes" id="UP001067235"/>
    </source>
</evidence>
<evidence type="ECO:0000256" key="3">
    <source>
        <dbReference type="ARBA" id="ARBA00023027"/>
    </source>
</evidence>
<dbReference type="InterPro" id="IPR006096">
    <property type="entry name" value="Glu/Leu/Phe/Val/Trp_DH_C"/>
</dbReference>
<evidence type="ECO:0000256" key="4">
    <source>
        <dbReference type="RuleBase" id="RU004417"/>
    </source>
</evidence>
<dbReference type="Gene3D" id="3.40.50.720">
    <property type="entry name" value="NAD(P)-binding Rossmann-like Domain"/>
    <property type="match status" value="1"/>
</dbReference>
<dbReference type="InterPro" id="IPR006095">
    <property type="entry name" value="Glu/Leu/Phe/Val/Trp_DH"/>
</dbReference>
<dbReference type="PROSITE" id="PS00074">
    <property type="entry name" value="GLFV_DEHYDROGENASE"/>
    <property type="match status" value="1"/>
</dbReference>
<dbReference type="SUPFAM" id="SSF53223">
    <property type="entry name" value="Aminoacid dehydrogenase-like, N-terminal domain"/>
    <property type="match status" value="1"/>
</dbReference>
<dbReference type="InterPro" id="IPR036291">
    <property type="entry name" value="NAD(P)-bd_dom_sf"/>
</dbReference>
<gene>
    <name evidence="6" type="ORF">O4213_05470</name>
</gene>
<comment type="caution">
    <text evidence="6">The sequence shown here is derived from an EMBL/GenBank/DDBJ whole genome shotgun (WGS) entry which is preliminary data.</text>
</comment>
<dbReference type="PANTHER" id="PTHR42722">
    <property type="entry name" value="LEUCINE DEHYDROGENASE"/>
    <property type="match status" value="1"/>
</dbReference>
<dbReference type="Gene3D" id="3.40.50.10860">
    <property type="entry name" value="Leucine Dehydrogenase, chain A, domain 1"/>
    <property type="match status" value="1"/>
</dbReference>
<keyword evidence="3" id="KW-0520">NAD</keyword>
<organism evidence="6 7">
    <name type="scientific">Gordonia rubripertincta</name>
    <name type="common">Rhodococcus corallinus</name>
    <dbReference type="NCBI Taxonomy" id="36822"/>
    <lineage>
        <taxon>Bacteria</taxon>
        <taxon>Bacillati</taxon>
        <taxon>Actinomycetota</taxon>
        <taxon>Actinomycetes</taxon>
        <taxon>Mycobacteriales</taxon>
        <taxon>Gordoniaceae</taxon>
        <taxon>Gordonia</taxon>
    </lineage>
</organism>
<dbReference type="EMBL" id="JAPWIE010000002">
    <property type="protein sequence ID" value="MCZ4549420.1"/>
    <property type="molecule type" value="Genomic_DNA"/>
</dbReference>
<dbReference type="SMART" id="SM00839">
    <property type="entry name" value="ELFV_dehydrog"/>
    <property type="match status" value="1"/>
</dbReference>
<dbReference type="PIRSF" id="PIRSF000188">
    <property type="entry name" value="Phe_leu_dh"/>
    <property type="match status" value="1"/>
</dbReference>
<dbReference type="PRINTS" id="PR00082">
    <property type="entry name" value="GLFDHDRGNASE"/>
</dbReference>
<dbReference type="SUPFAM" id="SSF51735">
    <property type="entry name" value="NAD(P)-binding Rossmann-fold domains"/>
    <property type="match status" value="1"/>
</dbReference>
<dbReference type="Pfam" id="PF02812">
    <property type="entry name" value="ELFV_dehydrog_N"/>
    <property type="match status" value="1"/>
</dbReference>
<dbReference type="Proteomes" id="UP001067235">
    <property type="component" value="Unassembled WGS sequence"/>
</dbReference>
<sequence length="364" mass="38028">MSVTITPSNVDTATSHVFDRTDFPVEEPAHEQVVFCQDSATGLRAIIALHSTTLGPALGGTRFRAYRDEGAALTDVLRLARGMTYKAAAAGLDLGGGKAVIIGDPHAVKTPELLRAYGSFVERLGGQYVTAGDVGTNSNDLDIMGETTAHVVGRNTAAGGSGDSGPNTALGVFQAMRAAAVRAWGDRELQGRTVGVEGAGKVGFELISLLSGAGADIVVADPYRPSLDRVLAAFPRVRVAADVRAERLDVYAPCALGATVNATSIETLDTSIICGAANNQLLTPDLESALGDRGIVWIPDYVANSGGLIQVEGELRGRGAGEVRSRVEKVFDTMSFILDTADRESILPGIAADRIARRRLDAPA</sequence>
<name>A0ABT4MQZ0_GORRU</name>
<protein>
    <submittedName>
        <fullName evidence="6">Valine dehydrogenase</fullName>
    </submittedName>
</protein>
<dbReference type="PANTHER" id="PTHR42722:SF1">
    <property type="entry name" value="VALINE DEHYDROGENASE"/>
    <property type="match status" value="1"/>
</dbReference>
<dbReference type="CDD" id="cd01075">
    <property type="entry name" value="NAD_bind_Leu_Phe_Val_DH"/>
    <property type="match status" value="1"/>
</dbReference>
<evidence type="ECO:0000256" key="2">
    <source>
        <dbReference type="ARBA" id="ARBA00023002"/>
    </source>
</evidence>
<evidence type="ECO:0000259" key="5">
    <source>
        <dbReference type="SMART" id="SM00839"/>
    </source>
</evidence>
<accession>A0ABT4MQZ0</accession>
<keyword evidence="7" id="KW-1185">Reference proteome</keyword>
<feature type="domain" description="Glutamate/phenylalanine/leucine/valine/L-tryptophan dehydrogenase C-terminal" evidence="5">
    <location>
        <begin position="162"/>
        <end position="363"/>
    </location>
</feature>
<dbReference type="InterPro" id="IPR006097">
    <property type="entry name" value="Glu/Leu/Phe/Val/Trp_DH_dimer"/>
</dbReference>
<comment type="similarity">
    <text evidence="1 4">Belongs to the Glu/Leu/Phe/Val dehydrogenases family.</text>
</comment>
<proteinExistence type="inferred from homology"/>
<evidence type="ECO:0000256" key="1">
    <source>
        <dbReference type="ARBA" id="ARBA00006382"/>
    </source>
</evidence>
<reference evidence="6" key="1">
    <citation type="submission" date="2022-12" db="EMBL/GenBank/DDBJ databases">
        <authorList>
            <person name="Krivoruchko A.V."/>
            <person name="Elkin A."/>
        </authorList>
    </citation>
    <scope>NUCLEOTIDE SEQUENCE</scope>
    <source>
        <strain evidence="6">IEGM 1388</strain>
    </source>
</reference>
<keyword evidence="2 4" id="KW-0560">Oxidoreductase</keyword>
<dbReference type="InterPro" id="IPR033524">
    <property type="entry name" value="Glu/Leu/Phe/Val_DH_AS"/>
</dbReference>
<dbReference type="InterPro" id="IPR016211">
    <property type="entry name" value="Glu/Phe/Leu/Val/Trp_DH_bac/arc"/>
</dbReference>